<feature type="transmembrane region" description="Helical" evidence="6">
    <location>
        <begin position="83"/>
        <end position="102"/>
    </location>
</feature>
<name>A0A1R3WU00_9RHOB</name>
<evidence type="ECO:0000313" key="8">
    <source>
        <dbReference type="Proteomes" id="UP000186997"/>
    </source>
</evidence>
<evidence type="ECO:0000256" key="4">
    <source>
        <dbReference type="ARBA" id="ARBA00022989"/>
    </source>
</evidence>
<comment type="subcellular location">
    <subcellularLocation>
        <location evidence="1">Cell membrane</location>
        <topology evidence="1">Multi-pass membrane protein</topology>
    </subcellularLocation>
</comment>
<proteinExistence type="predicted"/>
<dbReference type="PANTHER" id="PTHR30250">
    <property type="entry name" value="PST FAMILY PREDICTED COLANIC ACID TRANSPORTER"/>
    <property type="match status" value="1"/>
</dbReference>
<feature type="transmembrane region" description="Helical" evidence="6">
    <location>
        <begin position="255"/>
        <end position="275"/>
    </location>
</feature>
<keyword evidence="5 6" id="KW-0472">Membrane</keyword>
<keyword evidence="8" id="KW-1185">Reference proteome</keyword>
<feature type="transmembrane region" description="Helical" evidence="6">
    <location>
        <begin position="12"/>
        <end position="36"/>
    </location>
</feature>
<keyword evidence="3 6" id="KW-0812">Transmembrane</keyword>
<evidence type="ECO:0000256" key="3">
    <source>
        <dbReference type="ARBA" id="ARBA00022692"/>
    </source>
</evidence>
<feature type="transmembrane region" description="Helical" evidence="6">
    <location>
        <begin position="327"/>
        <end position="347"/>
    </location>
</feature>
<evidence type="ECO:0000256" key="1">
    <source>
        <dbReference type="ARBA" id="ARBA00004651"/>
    </source>
</evidence>
<evidence type="ECO:0000256" key="6">
    <source>
        <dbReference type="SAM" id="Phobius"/>
    </source>
</evidence>
<gene>
    <name evidence="7" type="ORF">SAMN05421665_1275</name>
</gene>
<dbReference type="EMBL" id="FTPR01000001">
    <property type="protein sequence ID" value="SIT81464.1"/>
    <property type="molecule type" value="Genomic_DNA"/>
</dbReference>
<evidence type="ECO:0000256" key="2">
    <source>
        <dbReference type="ARBA" id="ARBA00022475"/>
    </source>
</evidence>
<evidence type="ECO:0000256" key="5">
    <source>
        <dbReference type="ARBA" id="ARBA00023136"/>
    </source>
</evidence>
<dbReference type="InterPro" id="IPR050833">
    <property type="entry name" value="Poly_Biosynth_Transport"/>
</dbReference>
<dbReference type="OrthoDB" id="8776838at2"/>
<organism evidence="7 8">
    <name type="scientific">Yoonia rosea</name>
    <dbReference type="NCBI Taxonomy" id="287098"/>
    <lineage>
        <taxon>Bacteria</taxon>
        <taxon>Pseudomonadati</taxon>
        <taxon>Pseudomonadota</taxon>
        <taxon>Alphaproteobacteria</taxon>
        <taxon>Rhodobacterales</taxon>
        <taxon>Paracoccaceae</taxon>
        <taxon>Yoonia</taxon>
    </lineage>
</organism>
<feature type="transmembrane region" description="Helical" evidence="6">
    <location>
        <begin position="171"/>
        <end position="192"/>
    </location>
</feature>
<dbReference type="Proteomes" id="UP000186997">
    <property type="component" value="Unassembled WGS sequence"/>
</dbReference>
<dbReference type="GO" id="GO:0005886">
    <property type="term" value="C:plasma membrane"/>
    <property type="evidence" value="ECO:0007669"/>
    <property type="project" value="UniProtKB-SubCell"/>
</dbReference>
<reference evidence="8" key="1">
    <citation type="submission" date="2017-01" db="EMBL/GenBank/DDBJ databases">
        <authorList>
            <person name="Varghese N."/>
            <person name="Submissions S."/>
        </authorList>
    </citation>
    <scope>NUCLEOTIDE SEQUENCE [LARGE SCALE GENOMIC DNA]</scope>
    <source>
        <strain evidence="8">DSM 29591</strain>
    </source>
</reference>
<feature type="transmembrane region" description="Helical" evidence="6">
    <location>
        <begin position="146"/>
        <end position="165"/>
    </location>
</feature>
<feature type="transmembrane region" description="Helical" evidence="6">
    <location>
        <begin position="42"/>
        <end position="71"/>
    </location>
</feature>
<accession>A0A1R3WU00</accession>
<dbReference type="PANTHER" id="PTHR30250:SF11">
    <property type="entry name" value="O-ANTIGEN TRANSPORTER-RELATED"/>
    <property type="match status" value="1"/>
</dbReference>
<keyword evidence="2" id="KW-1003">Cell membrane</keyword>
<dbReference type="STRING" id="287098.SAMN05421665_1275"/>
<keyword evidence="4 6" id="KW-1133">Transmembrane helix</keyword>
<feature type="transmembrane region" description="Helical" evidence="6">
    <location>
        <begin position="359"/>
        <end position="379"/>
    </location>
</feature>
<protein>
    <submittedName>
        <fullName evidence="7">Membrane protein involved in the export of O-antigen and teichoic acid</fullName>
    </submittedName>
</protein>
<sequence length="414" mass="43777">MIPRVPSASGAISAAVVSQATGSLVSFVFTFQLLHILTPREFGLFGMGFALVMIITGFWQGFFITQYIVLAPKEGPAKFPGQVYATMSLVSLATLAAFVAIAAVLQSFLGLGLMALAIGVSAIAFSYKEFHIRHAFSTGRGKQAMLINAVMGAGLLGFMAFQAMIDAEITADLAFVVFAAITGLAAIVGHSVSGLTLFSQTRGDIIETFRKLSVGGKWAVATNLIASFRNNAHIIFLAGLLGPVAVAQVNAARLFVSPPLLLIAALANVILPDFARKLHDAGPAELLRSIGKTGTALFAVVVTYAGALVLAWPYLEPVLVGEQYQGLLPLVATWCVFAAILMIRSVLEWGVQAQRRFAFMTKVSMGLTLLTLLTAWQLTVALGPIGAVAALILTELVMAGAWWLKTKSTLVSST</sequence>
<feature type="transmembrane region" description="Helical" evidence="6">
    <location>
        <begin position="385"/>
        <end position="404"/>
    </location>
</feature>
<feature type="transmembrane region" description="Helical" evidence="6">
    <location>
        <begin position="108"/>
        <end position="125"/>
    </location>
</feature>
<dbReference type="AlphaFoldDB" id="A0A1R3WU00"/>
<dbReference type="RefSeq" id="WP_131825003.1">
    <property type="nucleotide sequence ID" value="NZ_FTPR01000001.1"/>
</dbReference>
<evidence type="ECO:0000313" key="7">
    <source>
        <dbReference type="EMBL" id="SIT81464.1"/>
    </source>
</evidence>
<feature type="transmembrane region" description="Helical" evidence="6">
    <location>
        <begin position="296"/>
        <end position="315"/>
    </location>
</feature>